<reference evidence="1" key="1">
    <citation type="journal article" date="2020" name="Stud. Mycol.">
        <title>101 Dothideomycetes genomes: a test case for predicting lifestyles and emergence of pathogens.</title>
        <authorList>
            <person name="Haridas S."/>
            <person name="Albert R."/>
            <person name="Binder M."/>
            <person name="Bloem J."/>
            <person name="Labutti K."/>
            <person name="Salamov A."/>
            <person name="Andreopoulos B."/>
            <person name="Baker S."/>
            <person name="Barry K."/>
            <person name="Bills G."/>
            <person name="Bluhm B."/>
            <person name="Cannon C."/>
            <person name="Castanera R."/>
            <person name="Culley D."/>
            <person name="Daum C."/>
            <person name="Ezra D."/>
            <person name="Gonzalez J."/>
            <person name="Henrissat B."/>
            <person name="Kuo A."/>
            <person name="Liang C."/>
            <person name="Lipzen A."/>
            <person name="Lutzoni F."/>
            <person name="Magnuson J."/>
            <person name="Mondo S."/>
            <person name="Nolan M."/>
            <person name="Ohm R."/>
            <person name="Pangilinan J."/>
            <person name="Park H.-J."/>
            <person name="Ramirez L."/>
            <person name="Alfaro M."/>
            <person name="Sun H."/>
            <person name="Tritt A."/>
            <person name="Yoshinaga Y."/>
            <person name="Zwiers L.-H."/>
            <person name="Turgeon B."/>
            <person name="Goodwin S."/>
            <person name="Spatafora J."/>
            <person name="Crous P."/>
            <person name="Grigoriev I."/>
        </authorList>
    </citation>
    <scope>NUCLEOTIDE SEQUENCE</scope>
    <source>
        <strain evidence="1">CBS 279.74</strain>
    </source>
</reference>
<dbReference type="EMBL" id="MU005769">
    <property type="protein sequence ID" value="KAF2710634.1"/>
    <property type="molecule type" value="Genomic_DNA"/>
</dbReference>
<evidence type="ECO:0008006" key="3">
    <source>
        <dbReference type="Google" id="ProtNLM"/>
    </source>
</evidence>
<evidence type="ECO:0000313" key="2">
    <source>
        <dbReference type="Proteomes" id="UP000799428"/>
    </source>
</evidence>
<dbReference type="PANTHER" id="PTHR35392:SF2">
    <property type="entry name" value="ZN(II)2CYS6 TRANSCRIPTION FACTOR (EUROFUNG)"/>
    <property type="match status" value="1"/>
</dbReference>
<organism evidence="1 2">
    <name type="scientific">Pleomassaria siparia CBS 279.74</name>
    <dbReference type="NCBI Taxonomy" id="1314801"/>
    <lineage>
        <taxon>Eukaryota</taxon>
        <taxon>Fungi</taxon>
        <taxon>Dikarya</taxon>
        <taxon>Ascomycota</taxon>
        <taxon>Pezizomycotina</taxon>
        <taxon>Dothideomycetes</taxon>
        <taxon>Pleosporomycetidae</taxon>
        <taxon>Pleosporales</taxon>
        <taxon>Pleomassariaceae</taxon>
        <taxon>Pleomassaria</taxon>
    </lineage>
</organism>
<dbReference type="InterPro" id="IPR036864">
    <property type="entry name" value="Zn2-C6_fun-type_DNA-bd_sf"/>
</dbReference>
<dbReference type="GO" id="GO:0000981">
    <property type="term" value="F:DNA-binding transcription factor activity, RNA polymerase II-specific"/>
    <property type="evidence" value="ECO:0007669"/>
    <property type="project" value="InterPro"/>
</dbReference>
<dbReference type="GO" id="GO:0008270">
    <property type="term" value="F:zinc ion binding"/>
    <property type="evidence" value="ECO:0007669"/>
    <property type="project" value="InterPro"/>
</dbReference>
<sequence>MTTTTTTTTTSSSSSSSSLDSLRVYYHGNTKHRITKRQPPGTSQHQITGSAGGGVFSCFSLAGVGDDDHVSFRKRSSFSSSRKLEVRRIRRKGACLRCRMLKRACSGEDPCKTCIVAARAAAGSRALWWMDCLRPSLQALNVFDDGTKKLRAGPRTHRIHHQRSPRR</sequence>
<keyword evidence="2" id="KW-1185">Reference proteome</keyword>
<protein>
    <recommendedName>
        <fullName evidence="3">Zn(2)-C6 fungal-type domain-containing protein</fullName>
    </recommendedName>
</protein>
<dbReference type="PANTHER" id="PTHR35392">
    <property type="entry name" value="ZN(II)2CYS6 TRANSCRIPTION FACTOR (EUROFUNG)-RELATED-RELATED"/>
    <property type="match status" value="1"/>
</dbReference>
<accession>A0A6G1KCU2</accession>
<dbReference type="Proteomes" id="UP000799428">
    <property type="component" value="Unassembled WGS sequence"/>
</dbReference>
<name>A0A6G1KCU2_9PLEO</name>
<dbReference type="InterPro" id="IPR052973">
    <property type="entry name" value="Fungal_sec-metab_reg_TF"/>
</dbReference>
<gene>
    <name evidence="1" type="ORF">K504DRAFT_266920</name>
</gene>
<dbReference type="AlphaFoldDB" id="A0A6G1KCU2"/>
<dbReference type="SUPFAM" id="SSF57701">
    <property type="entry name" value="Zn2/Cys6 DNA-binding domain"/>
    <property type="match status" value="1"/>
</dbReference>
<evidence type="ECO:0000313" key="1">
    <source>
        <dbReference type="EMBL" id="KAF2710634.1"/>
    </source>
</evidence>
<proteinExistence type="predicted"/>
<dbReference type="OrthoDB" id="3546773at2759"/>